<dbReference type="AlphaFoldDB" id="L8K0N2"/>
<sequence length="139" mass="15390">MATADKNFSLLIALKLAIILLLSVTGVDLSAADGSSVQPYIYASGSEYSSQVLMAYTTHTNEQGLPELPEAPISKEEGEDDNNTEEKSGEKHLSYFDGQSFIPTRLAVSIASSYYQVFAYTKLFIPLYVLFHSWKSFLF</sequence>
<dbReference type="Proteomes" id="UP000011135">
    <property type="component" value="Unassembled WGS sequence"/>
</dbReference>
<reference evidence="2 3" key="1">
    <citation type="submission" date="2012-12" db="EMBL/GenBank/DDBJ databases">
        <title>Genome assembly of Fulvivirga imtechensis AK7.</title>
        <authorList>
            <person name="Nupur N."/>
            <person name="Khatri I."/>
            <person name="Kumar R."/>
            <person name="Subramanian S."/>
            <person name="Pinnaka A."/>
        </authorList>
    </citation>
    <scope>NUCLEOTIDE SEQUENCE [LARGE SCALE GENOMIC DNA]</scope>
    <source>
        <strain evidence="2 3">AK7</strain>
    </source>
</reference>
<protein>
    <submittedName>
        <fullName evidence="2">Uncharacterized protein</fullName>
    </submittedName>
</protein>
<dbReference type="RefSeq" id="WP_009578336.1">
    <property type="nucleotide sequence ID" value="NZ_AMZN01000010.1"/>
</dbReference>
<evidence type="ECO:0000313" key="3">
    <source>
        <dbReference type="Proteomes" id="UP000011135"/>
    </source>
</evidence>
<comment type="caution">
    <text evidence="2">The sequence shown here is derived from an EMBL/GenBank/DDBJ whole genome shotgun (WGS) entry which is preliminary data.</text>
</comment>
<name>L8K0N2_9BACT</name>
<dbReference type="EMBL" id="AMZN01000010">
    <property type="protein sequence ID" value="ELR73032.1"/>
    <property type="molecule type" value="Genomic_DNA"/>
</dbReference>
<organism evidence="2 3">
    <name type="scientific">Fulvivirga imtechensis AK7</name>
    <dbReference type="NCBI Taxonomy" id="1237149"/>
    <lineage>
        <taxon>Bacteria</taxon>
        <taxon>Pseudomonadati</taxon>
        <taxon>Bacteroidota</taxon>
        <taxon>Cytophagia</taxon>
        <taxon>Cytophagales</taxon>
        <taxon>Fulvivirgaceae</taxon>
        <taxon>Fulvivirga</taxon>
    </lineage>
</organism>
<feature type="region of interest" description="Disordered" evidence="1">
    <location>
        <begin position="62"/>
        <end position="91"/>
    </location>
</feature>
<gene>
    <name evidence="2" type="ORF">C900_00112</name>
</gene>
<keyword evidence="3" id="KW-1185">Reference proteome</keyword>
<accession>L8K0N2</accession>
<proteinExistence type="predicted"/>
<evidence type="ECO:0000313" key="2">
    <source>
        <dbReference type="EMBL" id="ELR73032.1"/>
    </source>
</evidence>
<evidence type="ECO:0000256" key="1">
    <source>
        <dbReference type="SAM" id="MobiDB-lite"/>
    </source>
</evidence>